<keyword evidence="2" id="KW-0812">Transmembrane</keyword>
<gene>
    <name evidence="3" type="ORF">C273_08451</name>
</gene>
<organism evidence="3 4">
    <name type="scientific">Staphylococcus massiliensis S46</name>
    <dbReference type="NCBI Taxonomy" id="1229783"/>
    <lineage>
        <taxon>Bacteria</taxon>
        <taxon>Bacillati</taxon>
        <taxon>Bacillota</taxon>
        <taxon>Bacilli</taxon>
        <taxon>Bacillales</taxon>
        <taxon>Staphylococcaceae</taxon>
        <taxon>Staphylococcus</taxon>
    </lineage>
</organism>
<dbReference type="STRING" id="1229783.C273_08451"/>
<dbReference type="PATRIC" id="fig|1229783.3.peg.1701"/>
<evidence type="ECO:0008006" key="5">
    <source>
        <dbReference type="Google" id="ProtNLM"/>
    </source>
</evidence>
<sequence>MRYYISKVIGVLVGIPIAIAAWLSSVFGLDIFFLFDGLIGFLGFFVGYLPTQRLVSRSFLKENGLSRKEYRYIRRQLEQSQHKSKRIFKSFINVRSVKDFRTVNDIYRLTRTINQIVAKRPYKFYKVESYFYSHIENATNLIDNYTRLSRISNKSKDEKQTLEQTRITLHEIKRTLVADLKRLNEDDYSQLEVEIELNNLEQKRNRTKTKDIQEQFDKQENPKEMERK</sequence>
<dbReference type="RefSeq" id="WP_009384016.1">
    <property type="nucleotide sequence ID" value="NZ_AMSQ01000013.1"/>
</dbReference>
<dbReference type="Pfam" id="PF10112">
    <property type="entry name" value="Halogen_Hydrol"/>
    <property type="match status" value="1"/>
</dbReference>
<reference evidence="3 4" key="1">
    <citation type="journal article" date="2013" name="Genome Announc.">
        <title>Genome Sequence of Staphylococcus massiliensis Strain S46, Isolated from the Surface of Healthy Human Skin.</title>
        <authorList>
            <person name="Srivastav R."/>
            <person name="Singh A."/>
            <person name="Jangir P.K."/>
            <person name="Kumari C."/>
            <person name="Muduli S."/>
            <person name="Sharma R."/>
        </authorList>
    </citation>
    <scope>NUCLEOTIDE SEQUENCE [LARGE SCALE GENOMIC DNA]</scope>
    <source>
        <strain evidence="3 4">S46</strain>
    </source>
</reference>
<comment type="caution">
    <text evidence="3">The sequence shown here is derived from an EMBL/GenBank/DDBJ whole genome shotgun (WGS) entry which is preliminary data.</text>
</comment>
<dbReference type="Proteomes" id="UP000009885">
    <property type="component" value="Unassembled WGS sequence"/>
</dbReference>
<dbReference type="AlphaFoldDB" id="K9AM25"/>
<feature type="transmembrane region" description="Helical" evidence="2">
    <location>
        <begin position="31"/>
        <end position="51"/>
    </location>
</feature>
<feature type="region of interest" description="Disordered" evidence="1">
    <location>
        <begin position="202"/>
        <end position="228"/>
    </location>
</feature>
<name>K9AM25_9STAP</name>
<keyword evidence="4" id="KW-1185">Reference proteome</keyword>
<feature type="transmembrane region" description="Helical" evidence="2">
    <location>
        <begin position="7"/>
        <end position="25"/>
    </location>
</feature>
<proteinExistence type="predicted"/>
<accession>K9AM25</accession>
<evidence type="ECO:0000256" key="2">
    <source>
        <dbReference type="SAM" id="Phobius"/>
    </source>
</evidence>
<keyword evidence="2" id="KW-1133">Transmembrane helix</keyword>
<evidence type="ECO:0000313" key="3">
    <source>
        <dbReference type="EMBL" id="EKU47121.1"/>
    </source>
</evidence>
<dbReference type="EMBL" id="AMSQ01000013">
    <property type="protein sequence ID" value="EKU47121.1"/>
    <property type="molecule type" value="Genomic_DNA"/>
</dbReference>
<evidence type="ECO:0000256" key="1">
    <source>
        <dbReference type="SAM" id="MobiDB-lite"/>
    </source>
</evidence>
<dbReference type="InterPro" id="IPR018770">
    <property type="entry name" value="ChloroindolylP_hydrolase"/>
</dbReference>
<dbReference type="OrthoDB" id="2081028at2"/>
<keyword evidence="2" id="KW-0472">Membrane</keyword>
<protein>
    <recommendedName>
        <fullName evidence="5">5-bromo-4-chloroindolyl phosphate hydrolysis protein XpaC</fullName>
    </recommendedName>
</protein>
<dbReference type="eggNOG" id="COG4915">
    <property type="taxonomic scope" value="Bacteria"/>
</dbReference>
<evidence type="ECO:0000313" key="4">
    <source>
        <dbReference type="Proteomes" id="UP000009885"/>
    </source>
</evidence>